<evidence type="ECO:0000313" key="8">
    <source>
        <dbReference type="EMBL" id="KAL3632460.1"/>
    </source>
</evidence>
<protein>
    <recommendedName>
        <fullName evidence="6">Nuclear transcription factor Y subunit</fullName>
    </recommendedName>
</protein>
<dbReference type="PANTHER" id="PTHR12632">
    <property type="entry name" value="TRANSCRIPTION FACTOR NF-Y ALPHA-RELATED"/>
    <property type="match status" value="1"/>
</dbReference>
<dbReference type="SMART" id="SM00521">
    <property type="entry name" value="CBF"/>
    <property type="match status" value="1"/>
</dbReference>
<dbReference type="InterPro" id="IPR001289">
    <property type="entry name" value="NFYA"/>
</dbReference>
<evidence type="ECO:0000256" key="6">
    <source>
        <dbReference type="RuleBase" id="RU367155"/>
    </source>
</evidence>
<dbReference type="Proteomes" id="UP001632038">
    <property type="component" value="Unassembled WGS sequence"/>
</dbReference>
<comment type="similarity">
    <text evidence="6">Belongs to the NFYA/HAP2 subunit family.</text>
</comment>
<sequence length="144" mass="16823">MKQRCAQACYYAVRDDYLSPNYVQQNIFCSYDQTKMPDYETLIQEPKRDQVGVSNMFSQSEAPIYVNAKQYHAILRRRYLRAKQMIENRVSRVRKPYLHKSRHLHALRRARGSGGRFLNTKKLDNNAAGNAARDQHDINDSAPD</sequence>
<proteinExistence type="inferred from homology"/>
<comment type="subunit">
    <text evidence="6">Heterotrimer.</text>
</comment>
<evidence type="ECO:0000256" key="5">
    <source>
        <dbReference type="ARBA" id="ARBA00023242"/>
    </source>
</evidence>
<dbReference type="Pfam" id="PF02045">
    <property type="entry name" value="CBFB_NFYA"/>
    <property type="match status" value="1"/>
</dbReference>
<dbReference type="PROSITE" id="PS51152">
    <property type="entry name" value="NFYA_HAP2_2"/>
    <property type="match status" value="1"/>
</dbReference>
<keyword evidence="5 6" id="KW-0539">Nucleus</keyword>
<comment type="caution">
    <text evidence="8">The sequence shown here is derived from an EMBL/GenBank/DDBJ whole genome shotgun (WGS) entry which is preliminary data.</text>
</comment>
<dbReference type="GO" id="GO:0003677">
    <property type="term" value="F:DNA binding"/>
    <property type="evidence" value="ECO:0007669"/>
    <property type="project" value="UniProtKB-KW"/>
</dbReference>
<dbReference type="EMBL" id="JAVIJP010000032">
    <property type="protein sequence ID" value="KAL3632460.1"/>
    <property type="molecule type" value="Genomic_DNA"/>
</dbReference>
<keyword evidence="2 6" id="KW-0805">Transcription regulation</keyword>
<dbReference type="GO" id="GO:0005634">
    <property type="term" value="C:nucleus"/>
    <property type="evidence" value="ECO:0007669"/>
    <property type="project" value="UniProtKB-SubCell"/>
</dbReference>
<evidence type="ECO:0000313" key="9">
    <source>
        <dbReference type="Proteomes" id="UP001632038"/>
    </source>
</evidence>
<feature type="compositionally biased region" description="Basic and acidic residues" evidence="7">
    <location>
        <begin position="133"/>
        <end position="144"/>
    </location>
</feature>
<feature type="region of interest" description="Disordered" evidence="7">
    <location>
        <begin position="115"/>
        <end position="144"/>
    </location>
</feature>
<keyword evidence="3 6" id="KW-0238">DNA-binding</keyword>
<comment type="subcellular location">
    <subcellularLocation>
        <location evidence="1 6">Nucleus</location>
    </subcellularLocation>
</comment>
<comment type="function">
    <text evidence="6">Component of the sequence-specific heterotrimeric transcription factor (NF-Y) which specifically recognizes a 5'-CCAAT-3' box motif found in the promoters of its target genes.</text>
</comment>
<evidence type="ECO:0000256" key="2">
    <source>
        <dbReference type="ARBA" id="ARBA00023015"/>
    </source>
</evidence>
<keyword evidence="4 6" id="KW-0804">Transcription</keyword>
<evidence type="ECO:0000256" key="7">
    <source>
        <dbReference type="SAM" id="MobiDB-lite"/>
    </source>
</evidence>
<evidence type="ECO:0000256" key="4">
    <source>
        <dbReference type="ARBA" id="ARBA00023163"/>
    </source>
</evidence>
<evidence type="ECO:0000256" key="1">
    <source>
        <dbReference type="ARBA" id="ARBA00004123"/>
    </source>
</evidence>
<dbReference type="Gene3D" id="6.10.250.2430">
    <property type="match status" value="1"/>
</dbReference>
<gene>
    <name evidence="8" type="ORF">CASFOL_025444</name>
</gene>
<dbReference type="GO" id="GO:0003700">
    <property type="term" value="F:DNA-binding transcription factor activity"/>
    <property type="evidence" value="ECO:0007669"/>
    <property type="project" value="UniProtKB-UniRule"/>
</dbReference>
<reference evidence="9" key="1">
    <citation type="journal article" date="2024" name="IScience">
        <title>Strigolactones Initiate the Formation of Haustorium-like Structures in Castilleja.</title>
        <authorList>
            <person name="Buerger M."/>
            <person name="Peterson D."/>
            <person name="Chory J."/>
        </authorList>
    </citation>
    <scope>NUCLEOTIDE SEQUENCE [LARGE SCALE GENOMIC DNA]</scope>
</reference>
<evidence type="ECO:0000256" key="3">
    <source>
        <dbReference type="ARBA" id="ARBA00023125"/>
    </source>
</evidence>
<keyword evidence="9" id="KW-1185">Reference proteome</keyword>
<accession>A0ABD3CR52</accession>
<name>A0ABD3CR52_9LAMI</name>
<dbReference type="AlphaFoldDB" id="A0ABD3CR52"/>
<organism evidence="8 9">
    <name type="scientific">Castilleja foliolosa</name>
    <dbReference type="NCBI Taxonomy" id="1961234"/>
    <lineage>
        <taxon>Eukaryota</taxon>
        <taxon>Viridiplantae</taxon>
        <taxon>Streptophyta</taxon>
        <taxon>Embryophyta</taxon>
        <taxon>Tracheophyta</taxon>
        <taxon>Spermatophyta</taxon>
        <taxon>Magnoliopsida</taxon>
        <taxon>eudicotyledons</taxon>
        <taxon>Gunneridae</taxon>
        <taxon>Pentapetalae</taxon>
        <taxon>asterids</taxon>
        <taxon>lamiids</taxon>
        <taxon>Lamiales</taxon>
        <taxon>Orobanchaceae</taxon>
        <taxon>Pedicularideae</taxon>
        <taxon>Castillejinae</taxon>
        <taxon>Castilleja</taxon>
    </lineage>
</organism>
<dbReference type="PRINTS" id="PR00616">
    <property type="entry name" value="CCAATSUBUNTB"/>
</dbReference>